<dbReference type="Pfam" id="PF01678">
    <property type="entry name" value="DAP_epimerase"/>
    <property type="match status" value="2"/>
</dbReference>
<evidence type="ECO:0000256" key="9">
    <source>
        <dbReference type="PROSITE-ProRule" id="PRU10125"/>
    </source>
</evidence>
<feature type="site" description="Could be important to modulate the pK values of the two catalytic cysteine residues" evidence="8">
    <location>
        <position position="189"/>
    </location>
</feature>
<dbReference type="SUPFAM" id="SSF54506">
    <property type="entry name" value="Diaminopimelate epimerase-like"/>
    <property type="match status" value="2"/>
</dbReference>
<dbReference type="InterPro" id="IPR018510">
    <property type="entry name" value="DAP_epimerase_AS"/>
</dbReference>
<dbReference type="EMBL" id="FNGO01000011">
    <property type="protein sequence ID" value="SDL91667.1"/>
    <property type="molecule type" value="Genomic_DNA"/>
</dbReference>
<evidence type="ECO:0000313" key="10">
    <source>
        <dbReference type="EMBL" id="SDL91667.1"/>
    </source>
</evidence>
<evidence type="ECO:0000256" key="2">
    <source>
        <dbReference type="ARBA" id="ARBA00010219"/>
    </source>
</evidence>
<dbReference type="UniPathway" id="UPA00034">
    <property type="reaction ID" value="UER00025"/>
</dbReference>
<comment type="pathway">
    <text evidence="1 8">Amino-acid biosynthesis; L-lysine biosynthesis via DAP pathway; DL-2,6-diaminopimelate from LL-2,6-diaminopimelate: step 1/1.</text>
</comment>
<protein>
    <recommendedName>
        <fullName evidence="3 8">Diaminopimelate epimerase</fullName>
        <shortName evidence="8">DAP epimerase</shortName>
        <ecNumber evidence="3 8">5.1.1.7</ecNumber>
    </recommendedName>
    <alternativeName>
        <fullName evidence="8">PLP-independent amino acid racemase</fullName>
    </alternativeName>
</protein>
<evidence type="ECO:0000313" key="11">
    <source>
        <dbReference type="Proteomes" id="UP000199476"/>
    </source>
</evidence>
<dbReference type="GO" id="GO:0008837">
    <property type="term" value="F:diaminopimelate epimerase activity"/>
    <property type="evidence" value="ECO:0007669"/>
    <property type="project" value="UniProtKB-UniRule"/>
</dbReference>
<feature type="active site" evidence="9">
    <location>
        <position position="84"/>
    </location>
</feature>
<dbReference type="Proteomes" id="UP000199476">
    <property type="component" value="Unassembled WGS sequence"/>
</dbReference>
<dbReference type="GO" id="GO:0005829">
    <property type="term" value="C:cytosol"/>
    <property type="evidence" value="ECO:0007669"/>
    <property type="project" value="TreeGrafter"/>
</dbReference>
<comment type="catalytic activity">
    <reaction evidence="7 8">
        <text>(2S,6S)-2,6-diaminopimelate = meso-2,6-diaminopimelate</text>
        <dbReference type="Rhea" id="RHEA:15393"/>
        <dbReference type="ChEBI" id="CHEBI:57609"/>
        <dbReference type="ChEBI" id="CHEBI:57791"/>
        <dbReference type="EC" id="5.1.1.7"/>
    </reaction>
</comment>
<name>A0A1G9P091_9FIRM</name>
<evidence type="ECO:0000256" key="1">
    <source>
        <dbReference type="ARBA" id="ARBA00005196"/>
    </source>
</evidence>
<feature type="binding site" evidence="8">
    <location>
        <begin position="239"/>
        <end position="240"/>
    </location>
    <ligand>
        <name>substrate</name>
    </ligand>
</feature>
<evidence type="ECO:0000256" key="6">
    <source>
        <dbReference type="ARBA" id="ARBA00023235"/>
    </source>
</evidence>
<feature type="active site" description="Proton acceptor" evidence="8">
    <location>
        <position position="248"/>
    </location>
</feature>
<dbReference type="STRING" id="321763.SAMN04488692_11168"/>
<dbReference type="RefSeq" id="WP_159429859.1">
    <property type="nucleotide sequence ID" value="NZ_FNGO01000011.1"/>
</dbReference>
<evidence type="ECO:0000256" key="7">
    <source>
        <dbReference type="ARBA" id="ARBA00051712"/>
    </source>
</evidence>
<dbReference type="GO" id="GO:0009089">
    <property type="term" value="P:lysine biosynthetic process via diaminopimelate"/>
    <property type="evidence" value="ECO:0007669"/>
    <property type="project" value="UniProtKB-UniRule"/>
</dbReference>
<keyword evidence="5 8" id="KW-0457">Lysine biosynthesis</keyword>
<dbReference type="InterPro" id="IPR001653">
    <property type="entry name" value="DAP_epimerase_DapF"/>
</dbReference>
<dbReference type="AlphaFoldDB" id="A0A1G9P091"/>
<feature type="binding site" evidence="8">
    <location>
        <position position="75"/>
    </location>
    <ligand>
        <name>substrate</name>
    </ligand>
</feature>
<proteinExistence type="inferred from homology"/>
<comment type="similarity">
    <text evidence="2 8">Belongs to the diaminopimelate epimerase family.</text>
</comment>
<dbReference type="PROSITE" id="PS01326">
    <property type="entry name" value="DAP_EPIMERASE"/>
    <property type="match status" value="1"/>
</dbReference>
<keyword evidence="8" id="KW-0963">Cytoplasm</keyword>
<gene>
    <name evidence="8" type="primary">dapF</name>
    <name evidence="10" type="ORF">SAMN04488692_11168</name>
</gene>
<comment type="subunit">
    <text evidence="8">Homodimer.</text>
</comment>
<feature type="binding site" evidence="8">
    <location>
        <begin position="249"/>
        <end position="250"/>
    </location>
    <ligand>
        <name>substrate</name>
    </ligand>
</feature>
<feature type="active site" description="Proton donor" evidence="8">
    <location>
        <position position="84"/>
    </location>
</feature>
<reference evidence="10 11" key="1">
    <citation type="submission" date="2016-10" db="EMBL/GenBank/DDBJ databases">
        <authorList>
            <person name="de Groot N.N."/>
        </authorList>
    </citation>
    <scope>NUCLEOTIDE SEQUENCE [LARGE SCALE GENOMIC DNA]</scope>
    <source>
        <strain evidence="10 11">SLAS-1</strain>
    </source>
</reference>
<dbReference type="PANTHER" id="PTHR31689">
    <property type="entry name" value="DIAMINOPIMELATE EPIMERASE, CHLOROPLASTIC"/>
    <property type="match status" value="1"/>
</dbReference>
<evidence type="ECO:0000256" key="4">
    <source>
        <dbReference type="ARBA" id="ARBA00022605"/>
    </source>
</evidence>
<feature type="binding site" evidence="8">
    <location>
        <position position="221"/>
    </location>
    <ligand>
        <name>substrate</name>
    </ligand>
</feature>
<feature type="site" description="Could be important to modulate the pK values of the two catalytic cysteine residues" evidence="8">
    <location>
        <position position="239"/>
    </location>
</feature>
<comment type="function">
    <text evidence="8">Catalyzes the stereoinversion of LL-2,6-diaminopimelate (L,L-DAP) to meso-diaminopimelate (meso-DAP), a precursor of L-lysine and an essential component of the bacterial peptidoglycan.</text>
</comment>
<dbReference type="NCBIfam" id="TIGR00652">
    <property type="entry name" value="DapF"/>
    <property type="match status" value="1"/>
</dbReference>
<evidence type="ECO:0000256" key="8">
    <source>
        <dbReference type="HAMAP-Rule" id="MF_00197"/>
    </source>
</evidence>
<dbReference type="Gene3D" id="3.10.310.10">
    <property type="entry name" value="Diaminopimelate Epimerase, Chain A, domain 1"/>
    <property type="match status" value="2"/>
</dbReference>
<accession>A0A1G9P091</accession>
<dbReference type="HAMAP" id="MF_00197">
    <property type="entry name" value="DAP_epimerase"/>
    <property type="match status" value="1"/>
</dbReference>
<comment type="subcellular location">
    <subcellularLocation>
        <location evidence="8">Cytoplasm</location>
    </subcellularLocation>
</comment>
<evidence type="ECO:0000256" key="3">
    <source>
        <dbReference type="ARBA" id="ARBA00013080"/>
    </source>
</evidence>
<dbReference type="OrthoDB" id="9805408at2"/>
<dbReference type="EC" id="5.1.1.7" evidence="3 8"/>
<sequence>MTDKTEFEFYKYQGLGNDFIIFNPDFTDDYDISPEEVRKLCDRNFGIGADGILLISPSGSSEDDEYPEFDLTIHNSDGSTAEMCGNGVRCIAHYLKDQKIIEKGVKLKTGAGEITPELESYDFAAGRSDVKVDMGSPEFDPDKIPVDWNYFFESDKKHKPRELFEVKYNFFADDDSDYRVNFVSMGNPHAVFFVEKNLESLPLKKWGPKIETHFIFPEDINVEFARIIERDSIEVRVWERGCGITLACGTGACAVAAAAVKKNLTEEAVNVSLPGGDLNIDWSDKRIKMTGPSRRVFRGTVDISR</sequence>
<comment type="caution">
    <text evidence="8">Lacks conserved residue(s) required for the propagation of feature annotation.</text>
</comment>
<feature type="binding site" evidence="8">
    <location>
        <begin position="85"/>
        <end position="86"/>
    </location>
    <ligand>
        <name>substrate</name>
    </ligand>
</feature>
<evidence type="ECO:0000256" key="5">
    <source>
        <dbReference type="ARBA" id="ARBA00023154"/>
    </source>
</evidence>
<keyword evidence="11" id="KW-1185">Reference proteome</keyword>
<keyword evidence="4 8" id="KW-0028">Amino-acid biosynthesis</keyword>
<dbReference type="PANTHER" id="PTHR31689:SF0">
    <property type="entry name" value="DIAMINOPIMELATE EPIMERASE"/>
    <property type="match status" value="1"/>
</dbReference>
<feature type="binding site" evidence="8">
    <location>
        <position position="17"/>
    </location>
    <ligand>
        <name>substrate</name>
    </ligand>
</feature>
<keyword evidence="6 8" id="KW-0413">Isomerase</keyword>
<feature type="binding site" evidence="8">
    <location>
        <position position="187"/>
    </location>
    <ligand>
        <name>substrate</name>
    </ligand>
</feature>
<organism evidence="10 11">
    <name type="scientific">Halarsenatibacter silvermanii</name>
    <dbReference type="NCBI Taxonomy" id="321763"/>
    <lineage>
        <taxon>Bacteria</taxon>
        <taxon>Bacillati</taxon>
        <taxon>Bacillota</taxon>
        <taxon>Clostridia</taxon>
        <taxon>Halanaerobiales</taxon>
        <taxon>Halarsenatibacteraceae</taxon>
        <taxon>Halarsenatibacter</taxon>
    </lineage>
</organism>